<accession>A0A9P1CVQ4</accession>
<keyword evidence="6" id="KW-1185">Reference proteome</keyword>
<gene>
    <name evidence="4" type="ORF">C1SCF055_LOCUS24579</name>
</gene>
<dbReference type="Gene3D" id="1.50.10.20">
    <property type="match status" value="1"/>
</dbReference>
<dbReference type="OrthoDB" id="9998011at2759"/>
<feature type="non-terminal residue" evidence="4">
    <location>
        <position position="1"/>
    </location>
</feature>
<keyword evidence="2" id="KW-0882">Thioester bond</keyword>
<name>A0A9P1CVQ4_9DINO</name>
<reference evidence="5 6" key="2">
    <citation type="submission" date="2024-05" db="EMBL/GenBank/DDBJ databases">
        <authorList>
            <person name="Chen Y."/>
            <person name="Shah S."/>
            <person name="Dougan E. K."/>
            <person name="Thang M."/>
            <person name="Chan C."/>
        </authorList>
    </citation>
    <scope>NUCLEOTIDE SEQUENCE [LARGE SCALE GENOMIC DNA]</scope>
</reference>
<evidence type="ECO:0000313" key="4">
    <source>
        <dbReference type="EMBL" id="CAI3998266.1"/>
    </source>
</evidence>
<reference evidence="4" key="1">
    <citation type="submission" date="2022-10" db="EMBL/GenBank/DDBJ databases">
        <authorList>
            <person name="Chen Y."/>
            <person name="Dougan E. K."/>
            <person name="Chan C."/>
            <person name="Rhodes N."/>
            <person name="Thang M."/>
        </authorList>
    </citation>
    <scope>NUCLEOTIDE SEQUENCE</scope>
</reference>
<evidence type="ECO:0000313" key="5">
    <source>
        <dbReference type="EMBL" id="CAL4785578.1"/>
    </source>
</evidence>
<evidence type="ECO:0000259" key="3">
    <source>
        <dbReference type="Pfam" id="PF07678"/>
    </source>
</evidence>
<dbReference type="InterPro" id="IPR011626">
    <property type="entry name" value="Alpha-macroglobulin_TED"/>
</dbReference>
<dbReference type="EMBL" id="CAMXCT010002453">
    <property type="protein sequence ID" value="CAI3998266.1"/>
    <property type="molecule type" value="Genomic_DNA"/>
</dbReference>
<comment type="caution">
    <text evidence="4">The sequence shown here is derived from an EMBL/GenBank/DDBJ whole genome shotgun (WGS) entry which is preliminary data.</text>
</comment>
<evidence type="ECO:0000313" key="6">
    <source>
        <dbReference type="Proteomes" id="UP001152797"/>
    </source>
</evidence>
<dbReference type="EMBL" id="CAMXCT030002453">
    <property type="protein sequence ID" value="CAL4785578.1"/>
    <property type="molecule type" value="Genomic_DNA"/>
</dbReference>
<feature type="domain" description="Alpha-macroglobulin-like TED" evidence="3">
    <location>
        <begin position="2"/>
        <end position="215"/>
    </location>
</feature>
<dbReference type="Proteomes" id="UP001152797">
    <property type="component" value="Unassembled WGS sequence"/>
</dbReference>
<sequence length="373" mass="39833">SDDSGSTWLTAFVLRVFVEVQETALVAVDSGILKSATEFLISTQKADGSFRRVGQVIHQEMLGGASGSDLALSAYVTSALAKAQSSLSLSTLAPALAKAKTYLEAQSSSDTYVALLRAHALVLAGLWDKDQVATEVLSKSSTTGLYRYWSHSSNAGDGKALDIEMTGYGLLALTLADRLGEAFQAVRWLLERRTAAGGFSSTQDTVVALNALATYAISAGQSVDVALEVKDGQNFQESLQVTAQNMDVLQSLSPPVTSGAMPLTVTGSGSGMALVMANLEQRGKRFTKNGSTDYLEDPRGRIHPQSNIEARAPDRVAEQVAMLLTLLIHAQQAEAMGDDYYQFGSQVLLRGQAAAYERLRLCRGIQRTSKSHS</sequence>
<evidence type="ECO:0000256" key="1">
    <source>
        <dbReference type="ARBA" id="ARBA00022729"/>
    </source>
</evidence>
<dbReference type="PANTHER" id="PTHR11412">
    <property type="entry name" value="MACROGLOBULIN / COMPLEMENT"/>
    <property type="match status" value="1"/>
</dbReference>
<dbReference type="PANTHER" id="PTHR11412:SF136">
    <property type="entry name" value="CD109 ANTIGEN"/>
    <property type="match status" value="1"/>
</dbReference>
<dbReference type="EMBL" id="CAMXCT020002453">
    <property type="protein sequence ID" value="CAL1151641.1"/>
    <property type="molecule type" value="Genomic_DNA"/>
</dbReference>
<dbReference type="GO" id="GO:0005615">
    <property type="term" value="C:extracellular space"/>
    <property type="evidence" value="ECO:0007669"/>
    <property type="project" value="InterPro"/>
</dbReference>
<proteinExistence type="predicted"/>
<dbReference type="InterPro" id="IPR050473">
    <property type="entry name" value="A2M/Complement_sys"/>
</dbReference>
<evidence type="ECO:0000256" key="2">
    <source>
        <dbReference type="ARBA" id="ARBA00022966"/>
    </source>
</evidence>
<organism evidence="4">
    <name type="scientific">Cladocopium goreaui</name>
    <dbReference type="NCBI Taxonomy" id="2562237"/>
    <lineage>
        <taxon>Eukaryota</taxon>
        <taxon>Sar</taxon>
        <taxon>Alveolata</taxon>
        <taxon>Dinophyceae</taxon>
        <taxon>Suessiales</taxon>
        <taxon>Symbiodiniaceae</taxon>
        <taxon>Cladocopium</taxon>
    </lineage>
</organism>
<dbReference type="Pfam" id="PF07678">
    <property type="entry name" value="TED_complement"/>
    <property type="match status" value="1"/>
</dbReference>
<keyword evidence="1" id="KW-0732">Signal</keyword>
<dbReference type="AlphaFoldDB" id="A0A9P1CVQ4"/>
<protein>
    <submittedName>
        <fullName evidence="5">Ovostatin</fullName>
    </submittedName>
</protein>
<dbReference type="InterPro" id="IPR008930">
    <property type="entry name" value="Terpenoid_cyclase/PrenylTrfase"/>
</dbReference>
<dbReference type="SUPFAM" id="SSF48239">
    <property type="entry name" value="Terpenoid cyclases/Protein prenyltransferases"/>
    <property type="match status" value="1"/>
</dbReference>